<organism evidence="1 2">
    <name type="scientific">Medicago truncatula</name>
    <name type="common">Barrel medic</name>
    <name type="synonym">Medicago tribuloides</name>
    <dbReference type="NCBI Taxonomy" id="3880"/>
    <lineage>
        <taxon>Eukaryota</taxon>
        <taxon>Viridiplantae</taxon>
        <taxon>Streptophyta</taxon>
        <taxon>Embryophyta</taxon>
        <taxon>Tracheophyta</taxon>
        <taxon>Spermatophyta</taxon>
        <taxon>Magnoliopsida</taxon>
        <taxon>eudicotyledons</taxon>
        <taxon>Gunneridae</taxon>
        <taxon>Pentapetalae</taxon>
        <taxon>rosids</taxon>
        <taxon>fabids</taxon>
        <taxon>Fabales</taxon>
        <taxon>Fabaceae</taxon>
        <taxon>Papilionoideae</taxon>
        <taxon>50 kb inversion clade</taxon>
        <taxon>NPAAA clade</taxon>
        <taxon>Hologalegina</taxon>
        <taxon>IRL clade</taxon>
        <taxon>Trifolieae</taxon>
        <taxon>Medicago</taxon>
    </lineage>
</organism>
<protein>
    <submittedName>
        <fullName evidence="1">Uncharacterized protein</fullName>
    </submittedName>
</protein>
<name>A0A396GQZ1_MEDTR</name>
<dbReference type="Proteomes" id="UP000265566">
    <property type="component" value="Chromosome 8"/>
</dbReference>
<evidence type="ECO:0000313" key="1">
    <source>
        <dbReference type="EMBL" id="RHN41135.1"/>
    </source>
</evidence>
<sequence>MFGSRDHKRISSLVSNPAFVFGYVGHTGVRVPSRLDIKLGFSSVAAFFSRAPPLPSNSEIVSATSNILQSMCFVGVSYTARFDLGFDWFY</sequence>
<proteinExistence type="predicted"/>
<evidence type="ECO:0000313" key="2">
    <source>
        <dbReference type="Proteomes" id="UP000265566"/>
    </source>
</evidence>
<gene>
    <name evidence="1" type="ORF">MtrunA17_Chr8g0362811</name>
</gene>
<dbReference type="EMBL" id="PSQE01000008">
    <property type="protein sequence ID" value="RHN41135.1"/>
    <property type="molecule type" value="Genomic_DNA"/>
</dbReference>
<accession>A0A396GQZ1</accession>
<reference evidence="2" key="1">
    <citation type="journal article" date="2018" name="Nat. Plants">
        <title>Whole-genome landscape of Medicago truncatula symbiotic genes.</title>
        <authorList>
            <person name="Pecrix Y."/>
            <person name="Staton S.E."/>
            <person name="Sallet E."/>
            <person name="Lelandais-Briere C."/>
            <person name="Moreau S."/>
            <person name="Carrere S."/>
            <person name="Blein T."/>
            <person name="Jardinaud M.F."/>
            <person name="Latrasse D."/>
            <person name="Zouine M."/>
            <person name="Zahm M."/>
            <person name="Kreplak J."/>
            <person name="Mayjonade B."/>
            <person name="Satge C."/>
            <person name="Perez M."/>
            <person name="Cauet S."/>
            <person name="Marande W."/>
            <person name="Chantry-Darmon C."/>
            <person name="Lopez-Roques C."/>
            <person name="Bouchez O."/>
            <person name="Berard A."/>
            <person name="Debelle F."/>
            <person name="Munos S."/>
            <person name="Bendahmane A."/>
            <person name="Berges H."/>
            <person name="Niebel A."/>
            <person name="Buitink J."/>
            <person name="Frugier F."/>
            <person name="Benhamed M."/>
            <person name="Crespi M."/>
            <person name="Gouzy J."/>
            <person name="Gamas P."/>
        </authorList>
    </citation>
    <scope>NUCLEOTIDE SEQUENCE [LARGE SCALE GENOMIC DNA]</scope>
    <source>
        <strain evidence="2">cv. Jemalong A17</strain>
    </source>
</reference>
<comment type="caution">
    <text evidence="1">The sequence shown here is derived from an EMBL/GenBank/DDBJ whole genome shotgun (WGS) entry which is preliminary data.</text>
</comment>
<dbReference type="AlphaFoldDB" id="A0A396GQZ1"/>
<dbReference type="Gramene" id="rna47425">
    <property type="protein sequence ID" value="RHN41135.1"/>
    <property type="gene ID" value="gene47425"/>
</dbReference>